<evidence type="ECO:0000256" key="2">
    <source>
        <dbReference type="ARBA" id="ARBA00022448"/>
    </source>
</evidence>
<feature type="transmembrane region" description="Helical" evidence="7">
    <location>
        <begin position="380"/>
        <end position="397"/>
    </location>
</feature>
<dbReference type="PANTHER" id="PTHR23513">
    <property type="entry name" value="INTEGRAL MEMBRANE EFFLUX PROTEIN-RELATED"/>
    <property type="match status" value="1"/>
</dbReference>
<evidence type="ECO:0000256" key="3">
    <source>
        <dbReference type="ARBA" id="ARBA00022475"/>
    </source>
</evidence>
<evidence type="ECO:0000256" key="6">
    <source>
        <dbReference type="ARBA" id="ARBA00023136"/>
    </source>
</evidence>
<feature type="transmembrane region" description="Helical" evidence="7">
    <location>
        <begin position="257"/>
        <end position="282"/>
    </location>
</feature>
<dbReference type="PROSITE" id="PS50850">
    <property type="entry name" value="MFS"/>
    <property type="match status" value="1"/>
</dbReference>
<evidence type="ECO:0000313" key="10">
    <source>
        <dbReference type="Proteomes" id="UP000283374"/>
    </source>
</evidence>
<dbReference type="AlphaFoldDB" id="A0A413RNQ8"/>
<evidence type="ECO:0000259" key="8">
    <source>
        <dbReference type="PROSITE" id="PS50850"/>
    </source>
</evidence>
<organism evidence="9 10">
    <name type="scientific">Cellulomonas rhizosphaerae</name>
    <dbReference type="NCBI Taxonomy" id="2293719"/>
    <lineage>
        <taxon>Bacteria</taxon>
        <taxon>Bacillati</taxon>
        <taxon>Actinomycetota</taxon>
        <taxon>Actinomycetes</taxon>
        <taxon>Micrococcales</taxon>
        <taxon>Cellulomonadaceae</taxon>
        <taxon>Cellulomonas</taxon>
    </lineage>
</organism>
<dbReference type="GO" id="GO:0005886">
    <property type="term" value="C:plasma membrane"/>
    <property type="evidence" value="ECO:0007669"/>
    <property type="project" value="UniProtKB-SubCell"/>
</dbReference>
<feature type="transmembrane region" description="Helical" evidence="7">
    <location>
        <begin position="313"/>
        <end position="332"/>
    </location>
</feature>
<feature type="transmembrane region" description="Helical" evidence="7">
    <location>
        <begin position="20"/>
        <end position="43"/>
    </location>
</feature>
<protein>
    <submittedName>
        <fullName evidence="9">MFS transporter</fullName>
    </submittedName>
</protein>
<evidence type="ECO:0000256" key="5">
    <source>
        <dbReference type="ARBA" id="ARBA00022989"/>
    </source>
</evidence>
<keyword evidence="6 7" id="KW-0472">Membrane</keyword>
<sequence length="412" mass="43556">MSRLLETVVPRRLGVPFRWVLASSWTTNLGDGILIAAGPLLVAARTHDAFVVALAATLQWLPPLLFGLFAGAVTDRVDRRRLVIVVDLLRCAVLAALAAAVLVDSSPVWVVLVAMFVLGTAETFADNASSTLVPMLVTRDDLALANARIQAGFITVNQLAGPPIGAALFAAGQAWPMAVDALLVAGGVVLVSRVVLPPHGREPAERTHIRADIAEGCRWVWHHAAVRTLVLTILIFNVTFGAAWSVLVLYATQRLGLGAVGFGLITTVGAVGGLVGIACYGWLTARISLGNLLRIGLIIETLTHLALALTTTAWVALLVFFVFGAHAFVWGATSVTVRQRAVPMELQGRVGSVNLVGVFGGLVIGSTIGGVLAQHHGVTAPFWFAFFGSALFVVLIWNQLRHVAHADAEPTV</sequence>
<evidence type="ECO:0000313" key="9">
    <source>
        <dbReference type="EMBL" id="RHA43575.1"/>
    </source>
</evidence>
<keyword evidence="3" id="KW-1003">Cell membrane</keyword>
<feature type="transmembrane region" description="Helical" evidence="7">
    <location>
        <begin position="353"/>
        <end position="374"/>
    </location>
</feature>
<dbReference type="CDD" id="cd06173">
    <property type="entry name" value="MFS_MefA_like"/>
    <property type="match status" value="1"/>
</dbReference>
<evidence type="ECO:0000256" key="7">
    <source>
        <dbReference type="SAM" id="Phobius"/>
    </source>
</evidence>
<dbReference type="GO" id="GO:0022857">
    <property type="term" value="F:transmembrane transporter activity"/>
    <property type="evidence" value="ECO:0007669"/>
    <property type="project" value="InterPro"/>
</dbReference>
<gene>
    <name evidence="9" type="ORF">D1825_05640</name>
</gene>
<dbReference type="SUPFAM" id="SSF103473">
    <property type="entry name" value="MFS general substrate transporter"/>
    <property type="match status" value="1"/>
</dbReference>
<dbReference type="InterPro" id="IPR036259">
    <property type="entry name" value="MFS_trans_sf"/>
</dbReference>
<dbReference type="EMBL" id="QWKP01000154">
    <property type="protein sequence ID" value="RHA43575.1"/>
    <property type="molecule type" value="Genomic_DNA"/>
</dbReference>
<dbReference type="InterPro" id="IPR010290">
    <property type="entry name" value="TM_effector"/>
</dbReference>
<evidence type="ECO:0000256" key="4">
    <source>
        <dbReference type="ARBA" id="ARBA00022692"/>
    </source>
</evidence>
<dbReference type="RefSeq" id="WP_118766470.1">
    <property type="nucleotide sequence ID" value="NZ_QWKP01000154.1"/>
</dbReference>
<dbReference type="PANTHER" id="PTHR23513:SF6">
    <property type="entry name" value="MAJOR FACILITATOR SUPERFAMILY ASSOCIATED DOMAIN-CONTAINING PROTEIN"/>
    <property type="match status" value="1"/>
</dbReference>
<feature type="domain" description="Major facilitator superfamily (MFS) profile" evidence="8">
    <location>
        <begin position="225"/>
        <end position="412"/>
    </location>
</feature>
<feature type="transmembrane region" description="Helical" evidence="7">
    <location>
        <begin position="228"/>
        <end position="251"/>
    </location>
</feature>
<feature type="transmembrane region" description="Helical" evidence="7">
    <location>
        <begin position="49"/>
        <end position="70"/>
    </location>
</feature>
<keyword evidence="5 7" id="KW-1133">Transmembrane helix</keyword>
<name>A0A413RNQ8_9CELL</name>
<proteinExistence type="predicted"/>
<evidence type="ECO:0000256" key="1">
    <source>
        <dbReference type="ARBA" id="ARBA00004651"/>
    </source>
</evidence>
<reference evidence="9 10" key="1">
    <citation type="submission" date="2018-08" db="EMBL/GenBank/DDBJ databases">
        <title>Cellulomonas rhizosphaerae sp. nov., a novel actinomycete isolated from soil.</title>
        <authorList>
            <person name="Tian Y."/>
        </authorList>
    </citation>
    <scope>NUCLEOTIDE SEQUENCE [LARGE SCALE GENOMIC DNA]</scope>
    <source>
        <strain evidence="9 10">NEAU-TCZ24</strain>
    </source>
</reference>
<dbReference type="Pfam" id="PF05977">
    <property type="entry name" value="MFS_3"/>
    <property type="match status" value="1"/>
</dbReference>
<dbReference type="Gene3D" id="1.20.1250.20">
    <property type="entry name" value="MFS general substrate transporter like domains"/>
    <property type="match status" value="1"/>
</dbReference>
<dbReference type="Proteomes" id="UP000283374">
    <property type="component" value="Unassembled WGS sequence"/>
</dbReference>
<accession>A0A413RNQ8</accession>
<dbReference type="OrthoDB" id="145388at2"/>
<keyword evidence="4 7" id="KW-0812">Transmembrane</keyword>
<feature type="transmembrane region" description="Helical" evidence="7">
    <location>
        <begin position="289"/>
        <end position="307"/>
    </location>
</feature>
<comment type="caution">
    <text evidence="9">The sequence shown here is derived from an EMBL/GenBank/DDBJ whole genome shotgun (WGS) entry which is preliminary data.</text>
</comment>
<keyword evidence="2" id="KW-0813">Transport</keyword>
<keyword evidence="10" id="KW-1185">Reference proteome</keyword>
<comment type="subcellular location">
    <subcellularLocation>
        <location evidence="1">Cell membrane</location>
        <topology evidence="1">Multi-pass membrane protein</topology>
    </subcellularLocation>
</comment>
<dbReference type="InterPro" id="IPR020846">
    <property type="entry name" value="MFS_dom"/>
</dbReference>